<dbReference type="EMBL" id="BMLQ01000002">
    <property type="protein sequence ID" value="GGO42655.1"/>
    <property type="molecule type" value="Genomic_DNA"/>
</dbReference>
<comment type="caution">
    <text evidence="2">The sequence shown here is derived from an EMBL/GenBank/DDBJ whole genome shotgun (WGS) entry which is preliminary data.</text>
</comment>
<name>A0ABQ2LSG7_9MICC</name>
<dbReference type="RefSeq" id="WP_188804622.1">
    <property type="nucleotide sequence ID" value="NZ_BAAAOU010000001.1"/>
</dbReference>
<evidence type="ECO:0000313" key="3">
    <source>
        <dbReference type="Proteomes" id="UP000642509"/>
    </source>
</evidence>
<evidence type="ECO:0000313" key="2">
    <source>
        <dbReference type="EMBL" id="GGO42655.1"/>
    </source>
</evidence>
<feature type="transmembrane region" description="Helical" evidence="1">
    <location>
        <begin position="96"/>
        <end position="117"/>
    </location>
</feature>
<reference evidence="3" key="1">
    <citation type="journal article" date="2019" name="Int. J. Syst. Evol. Microbiol.">
        <title>The Global Catalogue of Microorganisms (GCM) 10K type strain sequencing project: providing services to taxonomists for standard genome sequencing and annotation.</title>
        <authorList>
            <consortium name="The Broad Institute Genomics Platform"/>
            <consortium name="The Broad Institute Genome Sequencing Center for Infectious Disease"/>
            <person name="Wu L."/>
            <person name="Ma J."/>
        </authorList>
    </citation>
    <scope>NUCLEOTIDE SEQUENCE [LARGE SCALE GENOMIC DNA]</scope>
    <source>
        <strain evidence="3">CGMCC 1.7064</strain>
    </source>
</reference>
<feature type="transmembrane region" description="Helical" evidence="1">
    <location>
        <begin position="123"/>
        <end position="144"/>
    </location>
</feature>
<dbReference type="InterPro" id="IPR021354">
    <property type="entry name" value="DUF2975"/>
</dbReference>
<accession>A0ABQ2LSG7</accession>
<keyword evidence="1" id="KW-1133">Transmembrane helix</keyword>
<keyword evidence="3" id="KW-1185">Reference proteome</keyword>
<keyword evidence="1" id="KW-0472">Membrane</keyword>
<protein>
    <submittedName>
        <fullName evidence="2">Transporter</fullName>
    </submittedName>
</protein>
<feature type="transmembrane region" description="Helical" evidence="1">
    <location>
        <begin position="52"/>
        <end position="76"/>
    </location>
</feature>
<evidence type="ECO:0000256" key="1">
    <source>
        <dbReference type="SAM" id="Phobius"/>
    </source>
</evidence>
<feature type="transmembrane region" description="Helical" evidence="1">
    <location>
        <begin position="21"/>
        <end position="40"/>
    </location>
</feature>
<gene>
    <name evidence="2" type="ORF">GCM10010977_08990</name>
</gene>
<dbReference type="Proteomes" id="UP000642509">
    <property type="component" value="Unassembled WGS sequence"/>
</dbReference>
<keyword evidence="1" id="KW-0812">Transmembrane</keyword>
<proteinExistence type="predicted"/>
<dbReference type="Pfam" id="PF11188">
    <property type="entry name" value="DUF2975"/>
    <property type="match status" value="1"/>
</dbReference>
<sequence>MPAPVPTSVPRSLVVILRTMLVLAATGSLVVLAVILPLLWIDLEPAPLEVAVSLVVVLALGVVSLQVIGVCIWRLLTLVLRGRIFSREAFRSVDVITGAMACGGVLLVAFGVILSGGTTAPGLVLLVGGVALLAFAAALTVNVARRLLAQAVDRDAQARRLEDELSDVI</sequence>
<organism evidence="2 3">
    <name type="scientific">Citricoccus zhacaiensis</name>
    <dbReference type="NCBI Taxonomy" id="489142"/>
    <lineage>
        <taxon>Bacteria</taxon>
        <taxon>Bacillati</taxon>
        <taxon>Actinomycetota</taxon>
        <taxon>Actinomycetes</taxon>
        <taxon>Micrococcales</taxon>
        <taxon>Micrococcaceae</taxon>
        <taxon>Citricoccus</taxon>
    </lineage>
</organism>